<evidence type="ECO:0000313" key="1">
    <source>
        <dbReference type="EMBL" id="GIH29092.1"/>
    </source>
</evidence>
<gene>
    <name evidence="1" type="ORF">Aph01nite_74020</name>
</gene>
<accession>A0A919QHK9</accession>
<dbReference type="EMBL" id="BOOA01000108">
    <property type="protein sequence ID" value="GIH29092.1"/>
    <property type="molecule type" value="Genomic_DNA"/>
</dbReference>
<comment type="caution">
    <text evidence="1">The sequence shown here is derived from an EMBL/GenBank/DDBJ whole genome shotgun (WGS) entry which is preliminary data.</text>
</comment>
<proteinExistence type="predicted"/>
<evidence type="ECO:0000313" key="2">
    <source>
        <dbReference type="Proteomes" id="UP000640052"/>
    </source>
</evidence>
<reference evidence="1" key="1">
    <citation type="submission" date="2021-01" db="EMBL/GenBank/DDBJ databases">
        <title>Whole genome shotgun sequence of Acrocarpospora phusangensis NBRC 108782.</title>
        <authorList>
            <person name="Komaki H."/>
            <person name="Tamura T."/>
        </authorList>
    </citation>
    <scope>NUCLEOTIDE SEQUENCE</scope>
    <source>
        <strain evidence="1">NBRC 108782</strain>
    </source>
</reference>
<dbReference type="Proteomes" id="UP000640052">
    <property type="component" value="Unassembled WGS sequence"/>
</dbReference>
<keyword evidence="2" id="KW-1185">Reference proteome</keyword>
<name>A0A919QHK9_9ACTN</name>
<organism evidence="1 2">
    <name type="scientific">Acrocarpospora phusangensis</name>
    <dbReference type="NCBI Taxonomy" id="1070424"/>
    <lineage>
        <taxon>Bacteria</taxon>
        <taxon>Bacillati</taxon>
        <taxon>Actinomycetota</taxon>
        <taxon>Actinomycetes</taxon>
        <taxon>Streptosporangiales</taxon>
        <taxon>Streptosporangiaceae</taxon>
        <taxon>Acrocarpospora</taxon>
    </lineage>
</organism>
<dbReference type="RefSeq" id="WP_204045709.1">
    <property type="nucleotide sequence ID" value="NZ_BOOA01000108.1"/>
</dbReference>
<sequence length="142" mass="15375">MEPGEIRKALADAVRTPIPSLNCFGFVPDVVPPPAFYAGEVEIDFDKTFGRGMDEIQVTCRLLVSRADDRSGQALLDKYLAGSGEYSVKAALMAARGAPGEPALGGLADDLHLRRVQGYRLYQVGEVQFYGAELIVHVYGRG</sequence>
<dbReference type="AlphaFoldDB" id="A0A919QHK9"/>
<protein>
    <submittedName>
        <fullName evidence="1">Uncharacterized protein</fullName>
    </submittedName>
</protein>